<keyword evidence="1" id="KW-1133">Transmembrane helix</keyword>
<dbReference type="Proteomes" id="UP001163152">
    <property type="component" value="Chromosome"/>
</dbReference>
<dbReference type="EMBL" id="CP113797">
    <property type="protein sequence ID" value="WAL60737.1"/>
    <property type="molecule type" value="Genomic_DNA"/>
</dbReference>
<dbReference type="AlphaFoldDB" id="A0A9E9CAA9"/>
<proteinExistence type="predicted"/>
<evidence type="ECO:0000256" key="1">
    <source>
        <dbReference type="SAM" id="Phobius"/>
    </source>
</evidence>
<sequence>MVAHADQPNLSATTAPEPKQDNFIVTVNLALQDAKSVLDQQQQFRQLSLTQLNILFVTNTALLTVLSISRLLFTISPFSVLEIVGFFLSFSVLIYAVLPRQPLVTPNLEDPESLEHYLSMSPDEYRLQMLTNFVEVYKANKQRLDDITQALSIATYVVWGLVIITLSHVLSVMLFAVLGQKSIL</sequence>
<protein>
    <submittedName>
        <fullName evidence="2">Uncharacterized protein</fullName>
    </submittedName>
</protein>
<dbReference type="KEGG" id="tsin:OXH18_01695"/>
<dbReference type="RefSeq" id="WP_268610697.1">
    <property type="nucleotide sequence ID" value="NZ_CP113797.1"/>
</dbReference>
<organism evidence="2 3">
    <name type="scientific">Thermocoleostomius sinensis A174</name>
    <dbReference type="NCBI Taxonomy" id="2016057"/>
    <lineage>
        <taxon>Bacteria</taxon>
        <taxon>Bacillati</taxon>
        <taxon>Cyanobacteriota</taxon>
        <taxon>Cyanophyceae</taxon>
        <taxon>Oculatellales</taxon>
        <taxon>Oculatellaceae</taxon>
        <taxon>Thermocoleostomius</taxon>
    </lineage>
</organism>
<evidence type="ECO:0000313" key="3">
    <source>
        <dbReference type="Proteomes" id="UP001163152"/>
    </source>
</evidence>
<name>A0A9E9CAA9_9CYAN</name>
<keyword evidence="1" id="KW-0812">Transmembrane</keyword>
<accession>A0A9E9CAA9</accession>
<keyword evidence="3" id="KW-1185">Reference proteome</keyword>
<feature type="transmembrane region" description="Helical" evidence="1">
    <location>
        <begin position="153"/>
        <end position="178"/>
    </location>
</feature>
<feature type="transmembrane region" description="Helical" evidence="1">
    <location>
        <begin position="80"/>
        <end position="98"/>
    </location>
</feature>
<gene>
    <name evidence="2" type="ORF">OXH18_01695</name>
</gene>
<keyword evidence="1" id="KW-0472">Membrane</keyword>
<evidence type="ECO:0000313" key="2">
    <source>
        <dbReference type="EMBL" id="WAL60737.1"/>
    </source>
</evidence>
<reference evidence="2" key="1">
    <citation type="submission" date="2022-12" db="EMBL/GenBank/DDBJ databases">
        <title>Polyphasic identification of a Novel Hot-Spring Cyanobacterium Ocullathermofonsia sinensis gen nov. sp. nov. and Genomic Insights on its Adaptations to the Thermal Habitat.</title>
        <authorList>
            <person name="Daroch M."/>
            <person name="Tang J."/>
            <person name="Jiang Y."/>
        </authorList>
    </citation>
    <scope>NUCLEOTIDE SEQUENCE</scope>
    <source>
        <strain evidence="2">PKUAC-SCTA174</strain>
    </source>
</reference>
<feature type="transmembrane region" description="Helical" evidence="1">
    <location>
        <begin position="54"/>
        <end position="73"/>
    </location>
</feature>